<evidence type="ECO:0000256" key="2">
    <source>
        <dbReference type="ARBA" id="ARBA00007441"/>
    </source>
</evidence>
<dbReference type="InterPro" id="IPR050859">
    <property type="entry name" value="Class-I_PLP-dep_aminotransf"/>
</dbReference>
<accession>A0A8H5KAP7</accession>
<evidence type="ECO:0000259" key="7">
    <source>
        <dbReference type="Pfam" id="PF00155"/>
    </source>
</evidence>
<dbReference type="InterPro" id="IPR015421">
    <property type="entry name" value="PyrdxlP-dep_Trfase_major"/>
</dbReference>
<dbReference type="GO" id="GO:0030170">
    <property type="term" value="F:pyridoxal phosphate binding"/>
    <property type="evidence" value="ECO:0007669"/>
    <property type="project" value="InterPro"/>
</dbReference>
<organism evidence="8 9">
    <name type="scientific">Fusarium phyllophilum</name>
    <dbReference type="NCBI Taxonomy" id="47803"/>
    <lineage>
        <taxon>Eukaryota</taxon>
        <taxon>Fungi</taxon>
        <taxon>Dikarya</taxon>
        <taxon>Ascomycota</taxon>
        <taxon>Pezizomycotina</taxon>
        <taxon>Sordariomycetes</taxon>
        <taxon>Hypocreomycetidae</taxon>
        <taxon>Hypocreales</taxon>
        <taxon>Nectriaceae</taxon>
        <taxon>Fusarium</taxon>
        <taxon>Fusarium fujikuroi species complex</taxon>
    </lineage>
</organism>
<evidence type="ECO:0000256" key="5">
    <source>
        <dbReference type="ARBA" id="ARBA00022898"/>
    </source>
</evidence>
<dbReference type="InterPro" id="IPR015424">
    <property type="entry name" value="PyrdxlP-dep_Trfase"/>
</dbReference>
<dbReference type="AlphaFoldDB" id="A0A8H5KAP7"/>
<protein>
    <submittedName>
        <fullName evidence="8">Aromatic amino acid aminotransferase I</fullName>
    </submittedName>
</protein>
<dbReference type="EMBL" id="JAAOAQ010000026">
    <property type="protein sequence ID" value="KAF5570825.1"/>
    <property type="molecule type" value="Genomic_DNA"/>
</dbReference>
<dbReference type="GO" id="GO:0008793">
    <property type="term" value="F:aromatic-amino-acid transaminase activity"/>
    <property type="evidence" value="ECO:0007669"/>
    <property type="project" value="TreeGrafter"/>
</dbReference>
<comment type="similarity">
    <text evidence="2">Belongs to the class-I pyridoxal-phosphate-dependent aminotransferase family.</text>
</comment>
<feature type="region of interest" description="Disordered" evidence="6">
    <location>
        <begin position="1"/>
        <end position="26"/>
    </location>
</feature>
<dbReference type="GO" id="GO:0006571">
    <property type="term" value="P:tyrosine biosynthetic process"/>
    <property type="evidence" value="ECO:0007669"/>
    <property type="project" value="TreeGrafter"/>
</dbReference>
<gene>
    <name evidence="8" type="ORF">FPHYL_916</name>
</gene>
<comment type="cofactor">
    <cofactor evidence="1">
        <name>pyridoxal 5'-phosphate</name>
        <dbReference type="ChEBI" id="CHEBI:597326"/>
    </cofactor>
</comment>
<dbReference type="OrthoDB" id="691673at2759"/>
<dbReference type="PANTHER" id="PTHR42790">
    <property type="entry name" value="AMINOTRANSFERASE"/>
    <property type="match status" value="1"/>
</dbReference>
<dbReference type="Gene3D" id="3.40.640.10">
    <property type="entry name" value="Type I PLP-dependent aspartate aminotransferase-like (Major domain)"/>
    <property type="match status" value="1"/>
</dbReference>
<keyword evidence="3 8" id="KW-0032">Aminotransferase</keyword>
<evidence type="ECO:0000256" key="3">
    <source>
        <dbReference type="ARBA" id="ARBA00022576"/>
    </source>
</evidence>
<keyword evidence="4 8" id="KW-0808">Transferase</keyword>
<evidence type="ECO:0000256" key="6">
    <source>
        <dbReference type="SAM" id="MobiDB-lite"/>
    </source>
</evidence>
<evidence type="ECO:0000256" key="1">
    <source>
        <dbReference type="ARBA" id="ARBA00001933"/>
    </source>
</evidence>
<dbReference type="InterPro" id="IPR004839">
    <property type="entry name" value="Aminotransferase_I/II_large"/>
</dbReference>
<sequence length="407" mass="45333">MSAEVAAKRATATKKRPGTAAMSDSDMFKSPLQAHFSSESNRPPGILKQAVGYINTPGLISLGGGLPASEYFPISDIAMHISTPANLSEKQNPLNSPVRTAQVARIGKHDTASGTSDYDISIAFNYGQATGSPQMMRWVTEHVDLVYNPPYADWAVCLTVGSTGALEQTVRMLCDRFRNDSILTEEYTFATAMETFVPQGMKTFGVKMDEEGLLPSHMDHVLATWDERARGARKPHLLYTVPSGQNPTGATQSLERRREIYSVCQKHNIFIIEDEPYYFIQMKPYKGRGTDVTESETVDDFLNSLVPSYVSMDVDGRVLRMDSFSKVLVPGSRMAWITASKEVIQKYLCHSQVANQGPSGISQLIVWKLVDETWGHEGYIQWLINLKMNYTRRRNALLAACEDYPAH</sequence>
<dbReference type="SUPFAM" id="SSF53383">
    <property type="entry name" value="PLP-dependent transferases"/>
    <property type="match status" value="1"/>
</dbReference>
<dbReference type="PANTHER" id="PTHR42790:SF21">
    <property type="entry name" value="AROMATIC_AMINOADIPATE AMINOTRANSFERASE 1"/>
    <property type="match status" value="1"/>
</dbReference>
<keyword evidence="5" id="KW-0663">Pyridoxal phosphate</keyword>
<evidence type="ECO:0000256" key="4">
    <source>
        <dbReference type="ARBA" id="ARBA00022679"/>
    </source>
</evidence>
<dbReference type="GO" id="GO:0047536">
    <property type="term" value="F:2-aminoadipate transaminase activity"/>
    <property type="evidence" value="ECO:0007669"/>
    <property type="project" value="TreeGrafter"/>
</dbReference>
<comment type="caution">
    <text evidence="8">The sequence shown here is derived from an EMBL/GenBank/DDBJ whole genome shotgun (WGS) entry which is preliminary data.</text>
</comment>
<dbReference type="Proteomes" id="UP000582016">
    <property type="component" value="Unassembled WGS sequence"/>
</dbReference>
<dbReference type="Pfam" id="PF00155">
    <property type="entry name" value="Aminotran_1_2"/>
    <property type="match status" value="1"/>
</dbReference>
<dbReference type="GO" id="GO:0009074">
    <property type="term" value="P:aromatic amino acid family catabolic process"/>
    <property type="evidence" value="ECO:0007669"/>
    <property type="project" value="TreeGrafter"/>
</dbReference>
<reference evidence="8 9" key="1">
    <citation type="submission" date="2020-05" db="EMBL/GenBank/DDBJ databases">
        <title>Identification and distribution of gene clusters putatively required for synthesis of sphingolipid metabolism inhibitors in phylogenetically diverse species of the filamentous fungus Fusarium.</title>
        <authorList>
            <person name="Kim H.-S."/>
            <person name="Busman M."/>
            <person name="Brown D.W."/>
            <person name="Divon H."/>
            <person name="Uhlig S."/>
            <person name="Proctor R.H."/>
        </authorList>
    </citation>
    <scope>NUCLEOTIDE SEQUENCE [LARGE SCALE GENOMIC DNA]</scope>
    <source>
        <strain evidence="8 9">NRRL 13617</strain>
    </source>
</reference>
<dbReference type="CDD" id="cd00609">
    <property type="entry name" value="AAT_like"/>
    <property type="match status" value="1"/>
</dbReference>
<evidence type="ECO:0000313" key="8">
    <source>
        <dbReference type="EMBL" id="KAF5570825.1"/>
    </source>
</evidence>
<keyword evidence="9" id="KW-1185">Reference proteome</keyword>
<proteinExistence type="inferred from homology"/>
<feature type="domain" description="Aminotransferase class I/classII large" evidence="7">
    <location>
        <begin position="125"/>
        <end position="348"/>
    </location>
</feature>
<dbReference type="GO" id="GO:0019878">
    <property type="term" value="P:lysine biosynthetic process via aminoadipic acid"/>
    <property type="evidence" value="ECO:0007669"/>
    <property type="project" value="TreeGrafter"/>
</dbReference>
<name>A0A8H5KAP7_9HYPO</name>
<evidence type="ECO:0000313" key="9">
    <source>
        <dbReference type="Proteomes" id="UP000582016"/>
    </source>
</evidence>